<dbReference type="InterPro" id="IPR023753">
    <property type="entry name" value="FAD/NAD-binding_dom"/>
</dbReference>
<dbReference type="RefSeq" id="WP_266060368.1">
    <property type="nucleotide sequence ID" value="NZ_JAPKFM010000003.1"/>
</dbReference>
<evidence type="ECO:0000256" key="3">
    <source>
        <dbReference type="ARBA" id="ARBA00048132"/>
    </source>
</evidence>
<dbReference type="Proteomes" id="UP001143347">
    <property type="component" value="Unassembled WGS sequence"/>
</dbReference>
<protein>
    <submittedName>
        <fullName evidence="5">NAD(P)/FAD-dependent oxidoreductase</fullName>
    </submittedName>
</protein>
<comment type="catalytic activity">
    <reaction evidence="3">
        <text>[thioredoxin]-dithiol + NADP(+) = [thioredoxin]-disulfide + NADPH + H(+)</text>
        <dbReference type="Rhea" id="RHEA:20345"/>
        <dbReference type="Rhea" id="RHEA-COMP:10698"/>
        <dbReference type="Rhea" id="RHEA-COMP:10700"/>
        <dbReference type="ChEBI" id="CHEBI:15378"/>
        <dbReference type="ChEBI" id="CHEBI:29950"/>
        <dbReference type="ChEBI" id="CHEBI:50058"/>
        <dbReference type="ChEBI" id="CHEBI:57783"/>
        <dbReference type="ChEBI" id="CHEBI:58349"/>
        <dbReference type="EC" id="1.8.1.9"/>
    </reaction>
</comment>
<dbReference type="Pfam" id="PF07992">
    <property type="entry name" value="Pyr_redox_2"/>
    <property type="match status" value="1"/>
</dbReference>
<evidence type="ECO:0000259" key="4">
    <source>
        <dbReference type="Pfam" id="PF07992"/>
    </source>
</evidence>
<dbReference type="EMBL" id="JAPKFM010000003">
    <property type="protein sequence ID" value="MCX2963320.1"/>
    <property type="molecule type" value="Genomic_DNA"/>
</dbReference>
<dbReference type="Gene3D" id="3.50.50.60">
    <property type="entry name" value="FAD/NAD(P)-binding domain"/>
    <property type="match status" value="2"/>
</dbReference>
<name>A0A9X3D1R4_9ACTN</name>
<reference evidence="5" key="1">
    <citation type="submission" date="2022-10" db="EMBL/GenBank/DDBJ databases">
        <title>WGS of marine actinomycetes from Thailand.</title>
        <authorList>
            <person name="Thawai C."/>
        </authorList>
    </citation>
    <scope>NUCLEOTIDE SEQUENCE</scope>
    <source>
        <strain evidence="5">SW21</strain>
    </source>
</reference>
<dbReference type="PRINTS" id="PR00469">
    <property type="entry name" value="PNDRDTASEII"/>
</dbReference>
<feature type="domain" description="FAD/NAD(P)-binding" evidence="4">
    <location>
        <begin position="6"/>
        <end position="286"/>
    </location>
</feature>
<evidence type="ECO:0000313" key="5">
    <source>
        <dbReference type="EMBL" id="MCX2963320.1"/>
    </source>
</evidence>
<evidence type="ECO:0000256" key="1">
    <source>
        <dbReference type="ARBA" id="ARBA00022630"/>
    </source>
</evidence>
<accession>A0A9X3D1R4</accession>
<dbReference type="PANTHER" id="PTHR48105">
    <property type="entry name" value="THIOREDOXIN REDUCTASE 1-RELATED-RELATED"/>
    <property type="match status" value="1"/>
</dbReference>
<comment type="caution">
    <text evidence="5">The sequence shown here is derived from an EMBL/GenBank/DDBJ whole genome shotgun (WGS) entry which is preliminary data.</text>
</comment>
<dbReference type="InterPro" id="IPR036188">
    <property type="entry name" value="FAD/NAD-bd_sf"/>
</dbReference>
<dbReference type="AlphaFoldDB" id="A0A9X3D1R4"/>
<keyword evidence="1" id="KW-0285">Flavoprotein</keyword>
<dbReference type="InterPro" id="IPR050097">
    <property type="entry name" value="Ferredoxin-NADP_redctase_2"/>
</dbReference>
<dbReference type="SUPFAM" id="SSF51905">
    <property type="entry name" value="FAD/NAD(P)-binding domain"/>
    <property type="match status" value="1"/>
</dbReference>
<keyword evidence="2" id="KW-0560">Oxidoreductase</keyword>
<proteinExistence type="predicted"/>
<evidence type="ECO:0000313" key="6">
    <source>
        <dbReference type="Proteomes" id="UP001143347"/>
    </source>
</evidence>
<dbReference type="PRINTS" id="PR00368">
    <property type="entry name" value="FADPNR"/>
</dbReference>
<sequence length="323" mass="33579">MSSKSFDVAIVGGGPAGLSAATTLARSLRSVLVVDGGQPRNAPADGAHNVLGQENISPTELLDRGRAEARSYGADFVSDEVIDAARGDNGTFTLTLAGGDTVDARRVLLATGLVDELPEVPGVPELWGSTVLHCPFCHGWEVRGQRIGILGTGPMAVHQTLLFRQLSDDVTLFTHTMGEIEPAEREQLSALDVAIIDQTVDHLDIADGTLAAVALTDGDRIERDALVVAPKFVVRSALYSSLGGTLADHPMGQYVATDAMGATDIPGVWAAGNVANLAATVAVSMGAGVTAAGALHMDLITEDTRRAVQARRSRALADAQEAV</sequence>
<dbReference type="GO" id="GO:0004791">
    <property type="term" value="F:thioredoxin-disulfide reductase (NADPH) activity"/>
    <property type="evidence" value="ECO:0007669"/>
    <property type="project" value="UniProtKB-EC"/>
</dbReference>
<keyword evidence="6" id="KW-1185">Reference proteome</keyword>
<organism evidence="5 6">
    <name type="scientific">Gordonia aquimaris</name>
    <dbReference type="NCBI Taxonomy" id="2984863"/>
    <lineage>
        <taxon>Bacteria</taxon>
        <taxon>Bacillati</taxon>
        <taxon>Actinomycetota</taxon>
        <taxon>Actinomycetes</taxon>
        <taxon>Mycobacteriales</taxon>
        <taxon>Gordoniaceae</taxon>
        <taxon>Gordonia</taxon>
    </lineage>
</organism>
<evidence type="ECO:0000256" key="2">
    <source>
        <dbReference type="ARBA" id="ARBA00023002"/>
    </source>
</evidence>
<gene>
    <name evidence="5" type="ORF">OSB52_04350</name>
</gene>